<dbReference type="GO" id="GO:0005886">
    <property type="term" value="C:plasma membrane"/>
    <property type="evidence" value="ECO:0007669"/>
    <property type="project" value="UniProtKB-SubCell"/>
</dbReference>
<gene>
    <name evidence="9" type="ORF">E4L98_09420</name>
</gene>
<keyword evidence="3" id="KW-0813">Transport</keyword>
<feature type="transmembrane region" description="Helical" evidence="8">
    <location>
        <begin position="35"/>
        <end position="54"/>
    </location>
</feature>
<keyword evidence="4" id="KW-1003">Cell membrane</keyword>
<reference evidence="9 10" key="1">
    <citation type="submission" date="2019-03" db="EMBL/GenBank/DDBJ databases">
        <title>Draft Genome Sequence of Duganella callidus sp. nov., a Novel Duganella Species Isolated from Cultivated Soil.</title>
        <authorList>
            <person name="Raths R."/>
            <person name="Peta V."/>
            <person name="Bucking H."/>
        </authorList>
    </citation>
    <scope>NUCLEOTIDE SEQUENCE [LARGE SCALE GENOMIC DNA]</scope>
    <source>
        <strain evidence="9 10">DN04</strain>
    </source>
</reference>
<organism evidence="9 10">
    <name type="scientific">Duganella callida</name>
    <dbReference type="NCBI Taxonomy" id="2561932"/>
    <lineage>
        <taxon>Bacteria</taxon>
        <taxon>Pseudomonadati</taxon>
        <taxon>Pseudomonadota</taxon>
        <taxon>Betaproteobacteria</taxon>
        <taxon>Burkholderiales</taxon>
        <taxon>Oxalobacteraceae</taxon>
        <taxon>Telluria group</taxon>
        <taxon>Duganella</taxon>
    </lineage>
</organism>
<dbReference type="RefSeq" id="WP_135201299.1">
    <property type="nucleotide sequence ID" value="NZ_SPVG01000090.1"/>
</dbReference>
<evidence type="ECO:0000256" key="3">
    <source>
        <dbReference type="ARBA" id="ARBA00022448"/>
    </source>
</evidence>
<feature type="transmembrane region" description="Helical" evidence="8">
    <location>
        <begin position="191"/>
        <end position="212"/>
    </location>
</feature>
<feature type="transmembrane region" description="Helical" evidence="8">
    <location>
        <begin position="277"/>
        <end position="295"/>
    </location>
</feature>
<evidence type="ECO:0000256" key="1">
    <source>
        <dbReference type="ARBA" id="ARBA00004651"/>
    </source>
</evidence>
<evidence type="ECO:0000256" key="8">
    <source>
        <dbReference type="SAM" id="Phobius"/>
    </source>
</evidence>
<evidence type="ECO:0000256" key="5">
    <source>
        <dbReference type="ARBA" id="ARBA00022692"/>
    </source>
</evidence>
<comment type="subcellular location">
    <subcellularLocation>
        <location evidence="1">Cell membrane</location>
        <topology evidence="1">Multi-pass membrane protein</topology>
    </subcellularLocation>
</comment>
<feature type="transmembrane region" description="Helical" evidence="8">
    <location>
        <begin position="61"/>
        <end position="84"/>
    </location>
</feature>
<dbReference type="AlphaFoldDB" id="A0A4Y9SIW9"/>
<keyword evidence="10" id="KW-1185">Reference proteome</keyword>
<protein>
    <submittedName>
        <fullName evidence="9">AEC family transporter</fullName>
    </submittedName>
</protein>
<evidence type="ECO:0000256" key="2">
    <source>
        <dbReference type="ARBA" id="ARBA00010145"/>
    </source>
</evidence>
<dbReference type="PANTHER" id="PTHR36838">
    <property type="entry name" value="AUXIN EFFLUX CARRIER FAMILY PROTEIN"/>
    <property type="match status" value="1"/>
</dbReference>
<feature type="transmembrane region" description="Helical" evidence="8">
    <location>
        <begin position="159"/>
        <end position="179"/>
    </location>
</feature>
<comment type="caution">
    <text evidence="9">The sequence shown here is derived from an EMBL/GenBank/DDBJ whole genome shotgun (WGS) entry which is preliminary data.</text>
</comment>
<evidence type="ECO:0000256" key="6">
    <source>
        <dbReference type="ARBA" id="ARBA00022989"/>
    </source>
</evidence>
<dbReference type="PANTHER" id="PTHR36838:SF4">
    <property type="entry name" value="AUXIN EFFLUX CARRIER FAMILY PROTEIN"/>
    <property type="match status" value="1"/>
</dbReference>
<proteinExistence type="inferred from homology"/>
<evidence type="ECO:0000256" key="4">
    <source>
        <dbReference type="ARBA" id="ARBA00022475"/>
    </source>
</evidence>
<dbReference type="Pfam" id="PF03547">
    <property type="entry name" value="Mem_trans"/>
    <property type="match status" value="1"/>
</dbReference>
<dbReference type="EMBL" id="SPVG01000090">
    <property type="protein sequence ID" value="TFW25227.1"/>
    <property type="molecule type" value="Genomic_DNA"/>
</dbReference>
<evidence type="ECO:0000313" key="10">
    <source>
        <dbReference type="Proteomes" id="UP000297729"/>
    </source>
</evidence>
<keyword evidence="7 8" id="KW-0472">Membrane</keyword>
<dbReference type="InterPro" id="IPR038770">
    <property type="entry name" value="Na+/solute_symporter_sf"/>
</dbReference>
<keyword evidence="5 8" id="KW-0812">Transmembrane</keyword>
<accession>A0A4Y9SIW9</accession>
<feature type="transmembrane region" description="Helical" evidence="8">
    <location>
        <begin position="233"/>
        <end position="257"/>
    </location>
</feature>
<sequence length="304" mass="32088">MLDAILPVFLIILLGVAIRRYGWLPEAFFPAIEKFSYNICFPALLFSGTAKLSFRSGQVGELALATLLPTLLVMLAALLSLLAARGLPGASRSSVVQGAIRPNTYFGIAVSSLLFEPHTASLVMLALALGLPVVNVISVIALSWWSGVRADPRRIARNLASNPIILSTLAGVLWSLAGLPLPAPLLHTLDILGRAALCLGLICVGSGLVFSLQGLRPVALGYTSLLKLLAMPLLAALVCLLCQVSAPVALAACFYCALPTAPNAYIMAKQMGGDTRLMASLITVQTLLAAVTVPLSRDFLLWMT</sequence>
<name>A0A4Y9SIW9_9BURK</name>
<evidence type="ECO:0000256" key="7">
    <source>
        <dbReference type="ARBA" id="ARBA00023136"/>
    </source>
</evidence>
<dbReference type="Proteomes" id="UP000297729">
    <property type="component" value="Unassembled WGS sequence"/>
</dbReference>
<dbReference type="InterPro" id="IPR004776">
    <property type="entry name" value="Mem_transp_PIN-like"/>
</dbReference>
<evidence type="ECO:0000313" key="9">
    <source>
        <dbReference type="EMBL" id="TFW25227.1"/>
    </source>
</evidence>
<dbReference type="Gene3D" id="1.20.1530.20">
    <property type="match status" value="1"/>
</dbReference>
<keyword evidence="6 8" id="KW-1133">Transmembrane helix</keyword>
<dbReference type="GO" id="GO:0055085">
    <property type="term" value="P:transmembrane transport"/>
    <property type="evidence" value="ECO:0007669"/>
    <property type="project" value="InterPro"/>
</dbReference>
<comment type="similarity">
    <text evidence="2">Belongs to the auxin efflux carrier (TC 2.A.69) family.</text>
</comment>
<feature type="transmembrane region" description="Helical" evidence="8">
    <location>
        <begin position="122"/>
        <end position="147"/>
    </location>
</feature>
<dbReference type="OrthoDB" id="9805563at2"/>